<protein>
    <submittedName>
        <fullName evidence="1">Uncharacterized protein</fullName>
    </submittedName>
</protein>
<dbReference type="AlphaFoldDB" id="A0A543FY38"/>
<dbReference type="EMBL" id="VFPH01000002">
    <property type="protein sequence ID" value="TQM38745.1"/>
    <property type="molecule type" value="Genomic_DNA"/>
</dbReference>
<evidence type="ECO:0000313" key="1">
    <source>
        <dbReference type="EMBL" id="TQM38745.1"/>
    </source>
</evidence>
<organism evidence="1 2">
    <name type="scientific">Pseudonocardia cypriaca</name>
    <dbReference type="NCBI Taxonomy" id="882449"/>
    <lineage>
        <taxon>Bacteria</taxon>
        <taxon>Bacillati</taxon>
        <taxon>Actinomycetota</taxon>
        <taxon>Actinomycetes</taxon>
        <taxon>Pseudonocardiales</taxon>
        <taxon>Pseudonocardiaceae</taxon>
        <taxon>Pseudonocardia</taxon>
    </lineage>
</organism>
<sequence length="57" mass="6184">MRDWGICRPSAWHAAGVTDTGRTQREGDLAEIVRVLRPAAPLAVGLWGGLDLRGTTR</sequence>
<keyword evidence="2" id="KW-1185">Reference proteome</keyword>
<evidence type="ECO:0000313" key="2">
    <source>
        <dbReference type="Proteomes" id="UP000319818"/>
    </source>
</evidence>
<dbReference type="Proteomes" id="UP000319818">
    <property type="component" value="Unassembled WGS sequence"/>
</dbReference>
<accession>A0A543FY38</accession>
<gene>
    <name evidence="1" type="ORF">FB388_5989</name>
</gene>
<comment type="caution">
    <text evidence="1">The sequence shown here is derived from an EMBL/GenBank/DDBJ whole genome shotgun (WGS) entry which is preliminary data.</text>
</comment>
<proteinExistence type="predicted"/>
<reference evidence="1 2" key="1">
    <citation type="submission" date="2019-06" db="EMBL/GenBank/DDBJ databases">
        <title>Sequencing the genomes of 1000 actinobacteria strains.</title>
        <authorList>
            <person name="Klenk H.-P."/>
        </authorList>
    </citation>
    <scope>NUCLEOTIDE SEQUENCE [LARGE SCALE GENOMIC DNA]</scope>
    <source>
        <strain evidence="1 2">DSM 45511</strain>
    </source>
</reference>
<name>A0A543FY38_9PSEU</name>